<dbReference type="EMBL" id="CM023481">
    <property type="protein sequence ID" value="KAH6946257.1"/>
    <property type="molecule type" value="Genomic_DNA"/>
</dbReference>
<dbReference type="Proteomes" id="UP000821845">
    <property type="component" value="Chromosome 1"/>
</dbReference>
<sequence length="72" mass="7803">MKAGETGAPETSREGPQSPGTPDTDSRPNMDDNQVGNDVSGTQSDNNKESDPGETVLCRSTRNRRPPDRYQP</sequence>
<accession>A0ACB7TIV8</accession>
<reference evidence="1" key="1">
    <citation type="submission" date="2020-05" db="EMBL/GenBank/DDBJ databases">
        <title>Large-scale comparative analyses of tick genomes elucidate their genetic diversity and vector capacities.</title>
        <authorList>
            <person name="Jia N."/>
            <person name="Wang J."/>
            <person name="Shi W."/>
            <person name="Du L."/>
            <person name="Sun Y."/>
            <person name="Zhan W."/>
            <person name="Jiang J."/>
            <person name="Wang Q."/>
            <person name="Zhang B."/>
            <person name="Ji P."/>
            <person name="Sakyi L.B."/>
            <person name="Cui X."/>
            <person name="Yuan T."/>
            <person name="Jiang B."/>
            <person name="Yang W."/>
            <person name="Lam T.T.-Y."/>
            <person name="Chang Q."/>
            <person name="Ding S."/>
            <person name="Wang X."/>
            <person name="Zhu J."/>
            <person name="Ruan X."/>
            <person name="Zhao L."/>
            <person name="Wei J."/>
            <person name="Que T."/>
            <person name="Du C."/>
            <person name="Cheng J."/>
            <person name="Dai P."/>
            <person name="Han X."/>
            <person name="Huang E."/>
            <person name="Gao Y."/>
            <person name="Liu J."/>
            <person name="Shao H."/>
            <person name="Ye R."/>
            <person name="Li L."/>
            <person name="Wei W."/>
            <person name="Wang X."/>
            <person name="Wang C."/>
            <person name="Yang T."/>
            <person name="Huo Q."/>
            <person name="Li W."/>
            <person name="Guo W."/>
            <person name="Chen H."/>
            <person name="Zhou L."/>
            <person name="Ni X."/>
            <person name="Tian J."/>
            <person name="Zhou Y."/>
            <person name="Sheng Y."/>
            <person name="Liu T."/>
            <person name="Pan Y."/>
            <person name="Xia L."/>
            <person name="Li J."/>
            <person name="Zhao F."/>
            <person name="Cao W."/>
        </authorList>
    </citation>
    <scope>NUCLEOTIDE SEQUENCE</scope>
    <source>
        <strain evidence="1">Hyas-2018</strain>
    </source>
</reference>
<proteinExistence type="predicted"/>
<evidence type="ECO:0000313" key="2">
    <source>
        <dbReference type="Proteomes" id="UP000821845"/>
    </source>
</evidence>
<comment type="caution">
    <text evidence="1">The sequence shown here is derived from an EMBL/GenBank/DDBJ whole genome shotgun (WGS) entry which is preliminary data.</text>
</comment>
<name>A0ACB7TIV8_HYAAI</name>
<organism evidence="1 2">
    <name type="scientific">Hyalomma asiaticum</name>
    <name type="common">Tick</name>
    <dbReference type="NCBI Taxonomy" id="266040"/>
    <lineage>
        <taxon>Eukaryota</taxon>
        <taxon>Metazoa</taxon>
        <taxon>Ecdysozoa</taxon>
        <taxon>Arthropoda</taxon>
        <taxon>Chelicerata</taxon>
        <taxon>Arachnida</taxon>
        <taxon>Acari</taxon>
        <taxon>Parasitiformes</taxon>
        <taxon>Ixodida</taxon>
        <taxon>Ixodoidea</taxon>
        <taxon>Ixodidae</taxon>
        <taxon>Hyalomminae</taxon>
        <taxon>Hyalomma</taxon>
    </lineage>
</organism>
<evidence type="ECO:0000313" key="1">
    <source>
        <dbReference type="EMBL" id="KAH6946257.1"/>
    </source>
</evidence>
<gene>
    <name evidence="1" type="ORF">HPB50_012472</name>
</gene>
<protein>
    <submittedName>
        <fullName evidence="1">Uncharacterized protein</fullName>
    </submittedName>
</protein>
<keyword evidence="2" id="KW-1185">Reference proteome</keyword>